<comment type="caution">
    <text evidence="9">The sequence shown here is derived from an EMBL/GenBank/DDBJ whole genome shotgun (WGS) entry which is preliminary data.</text>
</comment>
<organism evidence="9 10">
    <name type="scientific">Fusarium longipes</name>
    <dbReference type="NCBI Taxonomy" id="694270"/>
    <lineage>
        <taxon>Eukaryota</taxon>
        <taxon>Fungi</taxon>
        <taxon>Dikarya</taxon>
        <taxon>Ascomycota</taxon>
        <taxon>Pezizomycotina</taxon>
        <taxon>Sordariomycetes</taxon>
        <taxon>Hypocreomycetidae</taxon>
        <taxon>Hypocreales</taxon>
        <taxon>Nectriaceae</taxon>
        <taxon>Fusarium</taxon>
    </lineage>
</organism>
<evidence type="ECO:0000256" key="2">
    <source>
        <dbReference type="ARBA" id="ARBA00022692"/>
    </source>
</evidence>
<sequence length="260" mass="28966">MEESEIMALLAARTRVDPSDSQGHAISNLNVALIVVTIVRSLGWDDLLATFAWGNAIALSCVEVILVTKGVGTHMDKVPKEALNELFSTIKRVLILILAIFVIVSTFVRVALLLTTDLSTDTTYKMLRTQSWFPIEIHVGLWCGCLLALEPLVDPSSNPRNYNHYSMRKLSRSSAWEAQDDPWQRDLMTANPRVSVHGMPRDSKGKRKASNAESEADVEMLQNERGIKLTTEFSVHVENGDNSREGLDERVSKTPAWSAF</sequence>
<keyword evidence="10" id="KW-1185">Reference proteome</keyword>
<reference evidence="9 10" key="1">
    <citation type="journal article" date="2018" name="PLoS Pathog.">
        <title>Evolution of structural diversity of trichothecenes, a family of toxins produced by plant pathogenic and entomopathogenic fungi.</title>
        <authorList>
            <person name="Proctor R.H."/>
            <person name="McCormick S.P."/>
            <person name="Kim H.S."/>
            <person name="Cardoza R.E."/>
            <person name="Stanley A.M."/>
            <person name="Lindo L."/>
            <person name="Kelly A."/>
            <person name="Brown D.W."/>
            <person name="Lee T."/>
            <person name="Vaughan M.M."/>
            <person name="Alexander N.J."/>
            <person name="Busman M."/>
            <person name="Gutierrez S."/>
        </authorList>
    </citation>
    <scope>NUCLEOTIDE SEQUENCE [LARGE SCALE GENOMIC DNA]</scope>
    <source>
        <strain evidence="9 10">NRRL 20695</strain>
    </source>
</reference>
<gene>
    <name evidence="9" type="ORF">FLONG3_2726</name>
</gene>
<proteinExistence type="inferred from homology"/>
<protein>
    <recommendedName>
        <fullName evidence="8">Rhodopsin domain-containing protein</fullName>
    </recommendedName>
</protein>
<evidence type="ECO:0000256" key="7">
    <source>
        <dbReference type="SAM" id="Phobius"/>
    </source>
</evidence>
<dbReference type="Pfam" id="PF20684">
    <property type="entry name" value="Fung_rhodopsin"/>
    <property type="match status" value="1"/>
</dbReference>
<feature type="transmembrane region" description="Helical" evidence="7">
    <location>
        <begin position="51"/>
        <end position="72"/>
    </location>
</feature>
<evidence type="ECO:0000256" key="3">
    <source>
        <dbReference type="ARBA" id="ARBA00022989"/>
    </source>
</evidence>
<evidence type="ECO:0000256" key="5">
    <source>
        <dbReference type="ARBA" id="ARBA00038359"/>
    </source>
</evidence>
<evidence type="ECO:0000313" key="9">
    <source>
        <dbReference type="EMBL" id="RGP79155.1"/>
    </source>
</evidence>
<dbReference type="EMBL" id="PXOG01000054">
    <property type="protein sequence ID" value="RGP79155.1"/>
    <property type="molecule type" value="Genomic_DNA"/>
</dbReference>
<evidence type="ECO:0000259" key="8">
    <source>
        <dbReference type="Pfam" id="PF20684"/>
    </source>
</evidence>
<feature type="transmembrane region" description="Helical" evidence="7">
    <location>
        <begin position="93"/>
        <end position="112"/>
    </location>
</feature>
<dbReference type="STRING" id="694270.A0A395T4K7"/>
<dbReference type="PANTHER" id="PTHR33048">
    <property type="entry name" value="PTH11-LIKE INTEGRAL MEMBRANE PROTEIN (AFU_ORTHOLOGUE AFUA_5G11245)"/>
    <property type="match status" value="1"/>
</dbReference>
<accession>A0A395T4K7</accession>
<feature type="region of interest" description="Disordered" evidence="6">
    <location>
        <begin position="239"/>
        <end position="260"/>
    </location>
</feature>
<keyword evidence="4 7" id="KW-0472">Membrane</keyword>
<dbReference type="InterPro" id="IPR052337">
    <property type="entry name" value="SAT4-like"/>
</dbReference>
<keyword evidence="2 7" id="KW-0812">Transmembrane</keyword>
<dbReference type="GO" id="GO:0016020">
    <property type="term" value="C:membrane"/>
    <property type="evidence" value="ECO:0007669"/>
    <property type="project" value="UniProtKB-SubCell"/>
</dbReference>
<dbReference type="Proteomes" id="UP000266234">
    <property type="component" value="Unassembled WGS sequence"/>
</dbReference>
<evidence type="ECO:0000256" key="4">
    <source>
        <dbReference type="ARBA" id="ARBA00023136"/>
    </source>
</evidence>
<evidence type="ECO:0000256" key="6">
    <source>
        <dbReference type="SAM" id="MobiDB-lite"/>
    </source>
</evidence>
<name>A0A395T4K7_9HYPO</name>
<keyword evidence="3 7" id="KW-1133">Transmembrane helix</keyword>
<comment type="subcellular location">
    <subcellularLocation>
        <location evidence="1">Membrane</location>
        <topology evidence="1">Multi-pass membrane protein</topology>
    </subcellularLocation>
</comment>
<dbReference type="PANTHER" id="PTHR33048:SF123">
    <property type="entry name" value="INTEGRAL MEMBRANE PROTEIN"/>
    <property type="match status" value="1"/>
</dbReference>
<feature type="compositionally biased region" description="Basic and acidic residues" evidence="6">
    <location>
        <begin position="239"/>
        <end position="252"/>
    </location>
</feature>
<evidence type="ECO:0000313" key="10">
    <source>
        <dbReference type="Proteomes" id="UP000266234"/>
    </source>
</evidence>
<feature type="region of interest" description="Disordered" evidence="6">
    <location>
        <begin position="192"/>
        <end position="218"/>
    </location>
</feature>
<feature type="domain" description="Rhodopsin" evidence="8">
    <location>
        <begin position="93"/>
        <end position="153"/>
    </location>
</feature>
<dbReference type="OrthoDB" id="5413793at2759"/>
<dbReference type="AlphaFoldDB" id="A0A395T4K7"/>
<evidence type="ECO:0000256" key="1">
    <source>
        <dbReference type="ARBA" id="ARBA00004141"/>
    </source>
</evidence>
<dbReference type="InterPro" id="IPR049326">
    <property type="entry name" value="Rhodopsin_dom_fungi"/>
</dbReference>
<comment type="similarity">
    <text evidence="5">Belongs to the SAT4 family.</text>
</comment>